<evidence type="ECO:0000256" key="2">
    <source>
        <dbReference type="ARBA" id="ARBA00023015"/>
    </source>
</evidence>
<sequence length="208" mass="23163">MKVLIVDDHMIVREGLKLILESARPDFDVQEAANGSEALIQLQNDGPFGLVLLDIKMPKTDGLTVMQEISKHYAEVPVIVLTTFDSDEVVQEMVQLGAKSFLLKNTDSKKILSTIDQVLAGNLVLSTEMASKAFNAKKQSLPAIELSDREQKVLQLLIDGYRNKEIAESLYVSERTVKNVLTQIYNKLGVSSRSEAVAYAFKHDLLNR</sequence>
<dbReference type="PANTHER" id="PTHR43214:SF37">
    <property type="entry name" value="TRANSCRIPTIONAL REGULATORY PROTEIN YDFI"/>
    <property type="match status" value="1"/>
</dbReference>
<dbReference type="EMBL" id="JAMWYK010000004">
    <property type="protein sequence ID" value="MCO0832352.1"/>
    <property type="molecule type" value="Genomic_DNA"/>
</dbReference>
<dbReference type="PROSITE" id="PS50110">
    <property type="entry name" value="RESPONSE_REGULATORY"/>
    <property type="match status" value="1"/>
</dbReference>
<comment type="caution">
    <text evidence="8">The sequence shown here is derived from an EMBL/GenBank/DDBJ whole genome shotgun (WGS) entry which is preliminary data.</text>
</comment>
<protein>
    <submittedName>
        <fullName evidence="8">Response regulator transcription factor</fullName>
    </submittedName>
</protein>
<dbReference type="Pfam" id="PF00072">
    <property type="entry name" value="Response_reg"/>
    <property type="match status" value="1"/>
</dbReference>
<dbReference type="InterPro" id="IPR058245">
    <property type="entry name" value="NreC/VraR/RcsB-like_REC"/>
</dbReference>
<evidence type="ECO:0000259" key="7">
    <source>
        <dbReference type="PROSITE" id="PS50110"/>
    </source>
</evidence>
<dbReference type="Gene3D" id="3.40.50.2300">
    <property type="match status" value="1"/>
</dbReference>
<dbReference type="InterPro" id="IPR039420">
    <property type="entry name" value="WalR-like"/>
</dbReference>
<dbReference type="InterPro" id="IPR001789">
    <property type="entry name" value="Sig_transdc_resp-reg_receiver"/>
</dbReference>
<dbReference type="PRINTS" id="PR00038">
    <property type="entry name" value="HTHLUXR"/>
</dbReference>
<dbReference type="CDD" id="cd17535">
    <property type="entry name" value="REC_NarL-like"/>
    <property type="match status" value="1"/>
</dbReference>
<dbReference type="InterPro" id="IPR016032">
    <property type="entry name" value="Sig_transdc_resp-reg_C-effctor"/>
</dbReference>
<dbReference type="SUPFAM" id="SSF46894">
    <property type="entry name" value="C-terminal effector domain of the bipartite response regulators"/>
    <property type="match status" value="1"/>
</dbReference>
<evidence type="ECO:0000256" key="4">
    <source>
        <dbReference type="ARBA" id="ARBA00023163"/>
    </source>
</evidence>
<evidence type="ECO:0000256" key="5">
    <source>
        <dbReference type="PROSITE-ProRule" id="PRU00169"/>
    </source>
</evidence>
<evidence type="ECO:0000256" key="1">
    <source>
        <dbReference type="ARBA" id="ARBA00022553"/>
    </source>
</evidence>
<evidence type="ECO:0000313" key="8">
    <source>
        <dbReference type="EMBL" id="MCO0832352.1"/>
    </source>
</evidence>
<evidence type="ECO:0000313" key="9">
    <source>
        <dbReference type="Proteomes" id="UP001523234"/>
    </source>
</evidence>
<dbReference type="CDD" id="cd06170">
    <property type="entry name" value="LuxR_C_like"/>
    <property type="match status" value="1"/>
</dbReference>
<feature type="domain" description="HTH luxR-type" evidence="6">
    <location>
        <begin position="139"/>
        <end position="204"/>
    </location>
</feature>
<evidence type="ECO:0000259" key="6">
    <source>
        <dbReference type="PROSITE" id="PS50043"/>
    </source>
</evidence>
<dbReference type="SMART" id="SM00448">
    <property type="entry name" value="REC"/>
    <property type="match status" value="1"/>
</dbReference>
<feature type="domain" description="Response regulatory" evidence="7">
    <location>
        <begin position="2"/>
        <end position="119"/>
    </location>
</feature>
<keyword evidence="9" id="KW-1185">Reference proteome</keyword>
<dbReference type="Proteomes" id="UP001523234">
    <property type="component" value="Unassembled WGS sequence"/>
</dbReference>
<dbReference type="PROSITE" id="PS50043">
    <property type="entry name" value="HTH_LUXR_2"/>
    <property type="match status" value="1"/>
</dbReference>
<keyword evidence="3" id="KW-0238">DNA-binding</keyword>
<evidence type="ECO:0000256" key="3">
    <source>
        <dbReference type="ARBA" id="ARBA00023125"/>
    </source>
</evidence>
<dbReference type="Pfam" id="PF00196">
    <property type="entry name" value="GerE"/>
    <property type="match status" value="1"/>
</dbReference>
<feature type="modified residue" description="4-aspartylphosphate" evidence="5">
    <location>
        <position position="54"/>
    </location>
</feature>
<keyword evidence="1 5" id="KW-0597">Phosphoprotein</keyword>
<dbReference type="SMART" id="SM00421">
    <property type="entry name" value="HTH_LUXR"/>
    <property type="match status" value="1"/>
</dbReference>
<dbReference type="PANTHER" id="PTHR43214">
    <property type="entry name" value="TWO-COMPONENT RESPONSE REGULATOR"/>
    <property type="match status" value="1"/>
</dbReference>
<dbReference type="SUPFAM" id="SSF52172">
    <property type="entry name" value="CheY-like"/>
    <property type="match status" value="1"/>
</dbReference>
<organism evidence="8 9">
    <name type="scientific">Fructobacillus apis</name>
    <dbReference type="NCBI Taxonomy" id="2935017"/>
    <lineage>
        <taxon>Bacteria</taxon>
        <taxon>Bacillati</taxon>
        <taxon>Bacillota</taxon>
        <taxon>Bacilli</taxon>
        <taxon>Lactobacillales</taxon>
        <taxon>Lactobacillaceae</taxon>
        <taxon>Fructobacillus</taxon>
    </lineage>
</organism>
<reference evidence="8 9" key="1">
    <citation type="submission" date="2022-06" db="EMBL/GenBank/DDBJ databases">
        <title>Fructobacillus taiwanensis sp. nov., isolated from the honeybee.</title>
        <authorList>
            <person name="Chen Y.-S."/>
            <person name="Wang L.-T."/>
            <person name="Lee Y.-S."/>
            <person name="Chang Y.-C."/>
            <person name="Wu H.-C."/>
            <person name="Liao C.-Y."/>
            <person name="Chen W.-H."/>
            <person name="Deng J.-N."/>
            <person name="Wang Y.-H."/>
        </authorList>
    </citation>
    <scope>NUCLEOTIDE SEQUENCE [LARGE SCALE GENOMIC DNA]</scope>
    <source>
        <strain evidence="8 9">W13</strain>
    </source>
</reference>
<dbReference type="RefSeq" id="WP_252443431.1">
    <property type="nucleotide sequence ID" value="NZ_JAMWYK010000004.1"/>
</dbReference>
<name>A0ABT0ZQU7_9LACO</name>
<gene>
    <name evidence="8" type="ORF">NFX39_04505</name>
</gene>
<accession>A0ABT0ZQU7</accession>
<dbReference type="InterPro" id="IPR011006">
    <property type="entry name" value="CheY-like_superfamily"/>
</dbReference>
<keyword evidence="4" id="KW-0804">Transcription</keyword>
<dbReference type="InterPro" id="IPR000792">
    <property type="entry name" value="Tscrpt_reg_LuxR_C"/>
</dbReference>
<keyword evidence="2" id="KW-0805">Transcription regulation</keyword>
<proteinExistence type="predicted"/>